<proteinExistence type="predicted"/>
<evidence type="ECO:0000313" key="3">
    <source>
        <dbReference type="EMBL" id="AFS12212.1"/>
    </source>
</evidence>
<dbReference type="InterPro" id="IPR002559">
    <property type="entry name" value="Transposase_11"/>
</dbReference>
<dbReference type="Pfam" id="PF01609">
    <property type="entry name" value="DDE_Tnp_1"/>
    <property type="match status" value="1"/>
</dbReference>
<gene>
    <name evidence="3" type="ORF">MIP_00310</name>
</gene>
<dbReference type="InterPro" id="IPR008490">
    <property type="entry name" value="Transposase_InsH_N"/>
</dbReference>
<dbReference type="Pfam" id="PF05598">
    <property type="entry name" value="DUF772"/>
    <property type="match status" value="1"/>
</dbReference>
<dbReference type="AlphaFoldDB" id="J9WCN1"/>
<evidence type="ECO:0000259" key="2">
    <source>
        <dbReference type="Pfam" id="PF05598"/>
    </source>
</evidence>
<dbReference type="PANTHER" id="PTHR33803">
    <property type="entry name" value="IS1478 TRANSPOSASE"/>
    <property type="match status" value="1"/>
</dbReference>
<sequence length="415" mass="45264">MIRRPSVPMETYLRMMFLKFRYRLGFESLCREVGDSISWQRFCRIPLGTRVPHPTTLMKLTSRCGEAAVAGLNEALLTKAATAKLVRTDKVRADTTVVEAAVAYPTDSGLLAKAVGGIAATVARIQAAGGATRTRVRDRSRSAGQRARSIAAKLRLRGAAAREEGQAAVLRITGQLADVAEAAMTDAQAVVRNARRGLSRATGRSRGRLHRAINDLATLLTHTEQVVRQTRSRLAGVMPDSMSRIVSFHDVDARPIRKGRLGKPVEFGYKAQVIDNADGIILDHAVHVGNPADAPQLAPAIARIAERIGRVPTAVTADRGYGYTSVEIDLHDLGVRRVAIPRASRPGAARREFEHRKAFRAKIKWRTGCEGRINHLKRSYGWNRTELTTLTGARTWCGHGVFAHNLVKISALAAG</sequence>
<reference evidence="3 4" key="1">
    <citation type="journal article" date="2007" name="PLoS ONE">
        <title>Molecular analysis of a leprosy immunotherapeutic bacillus provides insights into Mycobacterium evolution.</title>
        <authorList>
            <person name="Ahmed N."/>
            <person name="Saini V."/>
            <person name="Raghuvanshi S."/>
            <person name="Khurana J.P."/>
            <person name="Tyagi A.K."/>
            <person name="Tyagi A.K."/>
            <person name="Hasnain S.E."/>
        </authorList>
    </citation>
    <scope>NUCLEOTIDE SEQUENCE [LARGE SCALE GENOMIC DNA]</scope>
    <source>
        <strain evidence="3">MTCC 9506</strain>
    </source>
</reference>
<feature type="domain" description="Transposase IS4-like" evidence="1">
    <location>
        <begin position="251"/>
        <end position="406"/>
    </location>
</feature>
<evidence type="ECO:0000313" key="4">
    <source>
        <dbReference type="Proteomes" id="UP000007329"/>
    </source>
</evidence>
<dbReference type="PANTHER" id="PTHR33803:SF3">
    <property type="entry name" value="BLL1974 PROTEIN"/>
    <property type="match status" value="1"/>
</dbReference>
<dbReference type="EMBL" id="CP002275">
    <property type="protein sequence ID" value="AFS12212.1"/>
    <property type="molecule type" value="Genomic_DNA"/>
</dbReference>
<reference evidence="3 4" key="2">
    <citation type="journal article" date="2012" name="Nucleic Acids Res.">
        <title>Massive gene acquisitions in Mycobacterium indicus pranii provide a perspective on mycobacterial evolution.</title>
        <authorList>
            <person name="Saini V."/>
            <person name="Raghuvanshi S."/>
            <person name="Khurana J.P."/>
            <person name="Ahmed N."/>
            <person name="Hasnain S.E."/>
            <person name="Tyagi A.K."/>
            <person name="Tyagi A.K."/>
        </authorList>
    </citation>
    <scope>NUCLEOTIDE SEQUENCE [LARGE SCALE GENOMIC DNA]</scope>
    <source>
        <strain evidence="4">DSM 45239 / MTCC 9506</strain>
    </source>
</reference>
<evidence type="ECO:0000259" key="1">
    <source>
        <dbReference type="Pfam" id="PF01609"/>
    </source>
</evidence>
<name>J9WCN1_MYCIP</name>
<feature type="domain" description="Transposase InsH N-terminal" evidence="2">
    <location>
        <begin position="4"/>
        <end position="62"/>
    </location>
</feature>
<dbReference type="Proteomes" id="UP000007329">
    <property type="component" value="Chromosome"/>
</dbReference>
<dbReference type="NCBIfam" id="NF033593">
    <property type="entry name" value="transpos_ISNCY_1"/>
    <property type="match status" value="1"/>
</dbReference>
<dbReference type="GO" id="GO:0006313">
    <property type="term" value="P:DNA transposition"/>
    <property type="evidence" value="ECO:0007669"/>
    <property type="project" value="InterPro"/>
</dbReference>
<dbReference type="GO" id="GO:0003677">
    <property type="term" value="F:DNA binding"/>
    <property type="evidence" value="ECO:0007669"/>
    <property type="project" value="InterPro"/>
</dbReference>
<dbReference type="GO" id="GO:0004803">
    <property type="term" value="F:transposase activity"/>
    <property type="evidence" value="ECO:0007669"/>
    <property type="project" value="InterPro"/>
</dbReference>
<dbReference type="PATRIC" id="fig|1232724.3.peg.235"/>
<dbReference type="HOGENOM" id="CLU_055271_0_0_11"/>
<organism evidence="3 4">
    <name type="scientific">Mycobacterium indicus pranii (strain DSM 45239 / MTCC 9506)</name>
    <dbReference type="NCBI Taxonomy" id="1232724"/>
    <lineage>
        <taxon>Bacteria</taxon>
        <taxon>Bacillati</taxon>
        <taxon>Actinomycetota</taxon>
        <taxon>Actinomycetes</taxon>
        <taxon>Mycobacteriales</taxon>
        <taxon>Mycobacteriaceae</taxon>
        <taxon>Mycobacterium</taxon>
        <taxon>Mycobacterium avium complex (MAC)</taxon>
    </lineage>
</organism>
<dbReference type="KEGG" id="mid:MIP_00310"/>
<evidence type="ECO:0008006" key="5">
    <source>
        <dbReference type="Google" id="ProtNLM"/>
    </source>
</evidence>
<protein>
    <recommendedName>
        <fullName evidence="5">Transposase</fullName>
    </recommendedName>
</protein>
<accession>J9WCN1</accession>